<evidence type="ECO:0000256" key="8">
    <source>
        <dbReference type="ARBA" id="ARBA00022833"/>
    </source>
</evidence>
<evidence type="ECO:0000256" key="2">
    <source>
        <dbReference type="ARBA" id="ARBA00004496"/>
    </source>
</evidence>
<evidence type="ECO:0000256" key="6">
    <source>
        <dbReference type="ARBA" id="ARBA00022723"/>
    </source>
</evidence>
<keyword evidence="7" id="KW-0863">Zinc-finger</keyword>
<dbReference type="Ensembl" id="ENSPNAT00000027302.2">
    <property type="protein sequence ID" value="ENSPNAP00000018202.2"/>
    <property type="gene ID" value="ENSPNAG00000024684.2"/>
</dbReference>
<evidence type="ECO:0000256" key="10">
    <source>
        <dbReference type="ARBA" id="ARBA00023125"/>
    </source>
</evidence>
<reference evidence="15" key="2">
    <citation type="submission" date="2025-08" db="UniProtKB">
        <authorList>
            <consortium name="Ensembl"/>
        </authorList>
    </citation>
    <scope>IDENTIFICATION</scope>
</reference>
<dbReference type="SMART" id="SM00430">
    <property type="entry name" value="HOLI"/>
    <property type="match status" value="1"/>
</dbReference>
<keyword evidence="12" id="KW-0675">Receptor</keyword>
<dbReference type="Proteomes" id="UP001501920">
    <property type="component" value="Chromosome 1"/>
</dbReference>
<dbReference type="InterPro" id="IPR001723">
    <property type="entry name" value="Nuclear_hrmn_rcpt"/>
</dbReference>
<keyword evidence="4" id="KW-0963">Cytoplasm</keyword>
<dbReference type="GO" id="GO:0007623">
    <property type="term" value="P:circadian rhythm"/>
    <property type="evidence" value="ECO:0007669"/>
    <property type="project" value="TreeGrafter"/>
</dbReference>
<evidence type="ECO:0000256" key="1">
    <source>
        <dbReference type="ARBA" id="ARBA00004123"/>
    </source>
</evidence>
<keyword evidence="11" id="KW-0804">Transcription</keyword>
<evidence type="ECO:0000256" key="11">
    <source>
        <dbReference type="ARBA" id="ARBA00023163"/>
    </source>
</evidence>
<evidence type="ECO:0000256" key="4">
    <source>
        <dbReference type="ARBA" id="ARBA00022490"/>
    </source>
</evidence>
<evidence type="ECO:0000313" key="15">
    <source>
        <dbReference type="Ensembl" id="ENSPNAP00000018202.2"/>
    </source>
</evidence>
<evidence type="ECO:0000313" key="16">
    <source>
        <dbReference type="Proteomes" id="UP001501920"/>
    </source>
</evidence>
<evidence type="ECO:0000256" key="13">
    <source>
        <dbReference type="ARBA" id="ARBA00023242"/>
    </source>
</evidence>
<dbReference type="CTD" id="797815"/>
<dbReference type="GO" id="GO:0005634">
    <property type="term" value="C:nucleus"/>
    <property type="evidence" value="ECO:0007669"/>
    <property type="project" value="UniProtKB-SubCell"/>
</dbReference>
<comment type="subcellular location">
    <subcellularLocation>
        <location evidence="2">Cytoplasm</location>
    </subcellularLocation>
    <subcellularLocation>
        <location evidence="1">Nucleus</location>
    </subcellularLocation>
</comment>
<keyword evidence="16" id="KW-1185">Reference proteome</keyword>
<keyword evidence="13" id="KW-0539">Nucleus</keyword>
<evidence type="ECO:0000256" key="9">
    <source>
        <dbReference type="ARBA" id="ARBA00023015"/>
    </source>
</evidence>
<sequence>MYSPEQPKRSFFCSNLRERRPHAILFNILNHKDGHALRDDHWSHSGVHRCHYEQQKLVCLRSPEVTCPAASAVLLKTVHFMKSLPSFQQLPCRDQLSLLRSCWAPLFVLGLAQEHTPFEVTDVPVGRILRKILLNDQNRDSGGAADSLPSLAGVHNLKFCLNKFWSLELSTKEYAYLKGTMLFNPDVCSLLSSEMIDGLQQEAQWALQDLVQTLHPDDPCRYSLILLTASALHTVAQSFITELFFRPIIGQMDLHELLTEILFS</sequence>
<evidence type="ECO:0000256" key="12">
    <source>
        <dbReference type="ARBA" id="ARBA00023170"/>
    </source>
</evidence>
<dbReference type="GO" id="GO:0008270">
    <property type="term" value="F:zinc ion binding"/>
    <property type="evidence" value="ECO:0007669"/>
    <property type="project" value="UniProtKB-KW"/>
</dbReference>
<organism evidence="15 16">
    <name type="scientific">Pygocentrus nattereri</name>
    <name type="common">Red-bellied piranha</name>
    <dbReference type="NCBI Taxonomy" id="42514"/>
    <lineage>
        <taxon>Eukaryota</taxon>
        <taxon>Metazoa</taxon>
        <taxon>Chordata</taxon>
        <taxon>Craniata</taxon>
        <taxon>Vertebrata</taxon>
        <taxon>Euteleostomi</taxon>
        <taxon>Actinopterygii</taxon>
        <taxon>Neopterygii</taxon>
        <taxon>Teleostei</taxon>
        <taxon>Ostariophysi</taxon>
        <taxon>Characiformes</taxon>
        <taxon>Characoidei</taxon>
        <taxon>Pygocentrus</taxon>
    </lineage>
</organism>
<dbReference type="Pfam" id="PF00104">
    <property type="entry name" value="Hormone_recep"/>
    <property type="match status" value="1"/>
</dbReference>
<evidence type="ECO:0000256" key="7">
    <source>
        <dbReference type="ARBA" id="ARBA00022771"/>
    </source>
</evidence>
<dbReference type="PRINTS" id="PR00398">
    <property type="entry name" value="STRDHORMONER"/>
</dbReference>
<keyword evidence="9" id="KW-0805">Transcription regulation</keyword>
<reference evidence="15 16" key="1">
    <citation type="submission" date="2020-10" db="EMBL/GenBank/DDBJ databases">
        <title>Pygocentrus nattereri (red-bellied piranha) genome, fPygNat1, primary haplotype.</title>
        <authorList>
            <person name="Myers G."/>
            <person name="Meyer A."/>
            <person name="Karagic N."/>
            <person name="Pippel M."/>
            <person name="Winkler S."/>
            <person name="Tracey A."/>
            <person name="Wood J."/>
            <person name="Formenti G."/>
            <person name="Howe K."/>
            <person name="Fedrigo O."/>
            <person name="Jarvis E.D."/>
        </authorList>
    </citation>
    <scope>NUCLEOTIDE SEQUENCE [LARGE SCALE GENOMIC DNA]</scope>
</reference>
<keyword evidence="6" id="KW-0479">Metal-binding</keyword>
<dbReference type="Gene3D" id="1.10.565.10">
    <property type="entry name" value="Retinoid X Receptor"/>
    <property type="match status" value="1"/>
</dbReference>
<proteinExistence type="inferred from homology"/>
<keyword evidence="5" id="KW-0678">Repressor</keyword>
<reference evidence="15" key="3">
    <citation type="submission" date="2025-09" db="UniProtKB">
        <authorList>
            <consortium name="Ensembl"/>
        </authorList>
    </citation>
    <scope>IDENTIFICATION</scope>
</reference>
<dbReference type="InterPro" id="IPR035500">
    <property type="entry name" value="NHR-like_dom_sf"/>
</dbReference>
<keyword evidence="8" id="KW-0862">Zinc</keyword>
<accession>A0A3B4D1J3</accession>
<dbReference type="GO" id="GO:0005737">
    <property type="term" value="C:cytoplasm"/>
    <property type="evidence" value="ECO:0007669"/>
    <property type="project" value="UniProtKB-SubCell"/>
</dbReference>
<dbReference type="PROSITE" id="PS51843">
    <property type="entry name" value="NR_LBD"/>
    <property type="match status" value="1"/>
</dbReference>
<dbReference type="GO" id="GO:0003677">
    <property type="term" value="F:DNA binding"/>
    <property type="evidence" value="ECO:0007669"/>
    <property type="project" value="UniProtKB-KW"/>
</dbReference>
<dbReference type="SUPFAM" id="SSF48508">
    <property type="entry name" value="Nuclear receptor ligand-binding domain"/>
    <property type="match status" value="1"/>
</dbReference>
<dbReference type="InterPro" id="IPR033544">
    <property type="entry name" value="NR0B1/2"/>
</dbReference>
<evidence type="ECO:0000259" key="14">
    <source>
        <dbReference type="PROSITE" id="PS51843"/>
    </source>
</evidence>
<dbReference type="PANTHER" id="PTHR24081">
    <property type="entry name" value="NUCLEAR RECEPTOR SUBFAMILY 0 GROUP B"/>
    <property type="match status" value="1"/>
</dbReference>
<evidence type="ECO:0000256" key="3">
    <source>
        <dbReference type="ARBA" id="ARBA00006647"/>
    </source>
</evidence>
<dbReference type="GeneID" id="108415112"/>
<evidence type="ECO:0000256" key="5">
    <source>
        <dbReference type="ARBA" id="ARBA00022491"/>
    </source>
</evidence>
<dbReference type="InterPro" id="IPR000536">
    <property type="entry name" value="Nucl_hrmn_rcpt_lig-bd"/>
</dbReference>
<feature type="domain" description="NR LBD" evidence="14">
    <location>
        <begin position="39"/>
        <end position="264"/>
    </location>
</feature>
<dbReference type="RefSeq" id="XP_017543575.1">
    <property type="nucleotide sequence ID" value="XM_017688086.1"/>
</dbReference>
<keyword evidence="10" id="KW-0238">DNA-binding</keyword>
<name>A0A3B4D1J3_PYGNA</name>
<dbReference type="PANTHER" id="PTHR24081:SF0">
    <property type="entry name" value="NUCLEAR RECEPTOR SUBFAMILY 0 GROUP B MEMBER 2"/>
    <property type="match status" value="1"/>
</dbReference>
<dbReference type="GO" id="GO:0003714">
    <property type="term" value="F:transcription corepressor activity"/>
    <property type="evidence" value="ECO:0007669"/>
    <property type="project" value="TreeGrafter"/>
</dbReference>
<comment type="similarity">
    <text evidence="3">Belongs to the nuclear hormone receptor family. NR0 subfamily.</text>
</comment>
<protein>
    <submittedName>
        <fullName evidence="15">Nuclear receptor subfamily 0, group B, member 2b</fullName>
    </submittedName>
</protein>
<dbReference type="AlphaFoldDB" id="A0A3B4D1J3"/>
<dbReference type="GeneTree" id="ENSGT00390000015719"/>
<dbReference type="OMA" id="HPHTILY"/>
<dbReference type="GO" id="GO:0000122">
    <property type="term" value="P:negative regulation of transcription by RNA polymerase II"/>
    <property type="evidence" value="ECO:0007669"/>
    <property type="project" value="TreeGrafter"/>
</dbReference>